<name>A0A250J401_9BACT</name>
<proteinExistence type="predicted"/>
<accession>A0A250J401</accession>
<keyword evidence="1" id="KW-0732">Signal</keyword>
<feature type="signal peptide" evidence="1">
    <location>
        <begin position="1"/>
        <end position="21"/>
    </location>
</feature>
<evidence type="ECO:0008006" key="4">
    <source>
        <dbReference type="Google" id="ProtNLM"/>
    </source>
</evidence>
<evidence type="ECO:0000313" key="2">
    <source>
        <dbReference type="EMBL" id="ATB38250.1"/>
    </source>
</evidence>
<reference evidence="2 3" key="1">
    <citation type="submission" date="2017-06" db="EMBL/GenBank/DDBJ databases">
        <title>Sequencing and comparative analysis of myxobacterial genomes.</title>
        <authorList>
            <person name="Rupp O."/>
            <person name="Goesmann A."/>
            <person name="Sogaard-Andersen L."/>
        </authorList>
    </citation>
    <scope>NUCLEOTIDE SEQUENCE [LARGE SCALE GENOMIC DNA]</scope>
    <source>
        <strain evidence="2 3">DSM 52655</strain>
    </source>
</reference>
<dbReference type="AlphaFoldDB" id="A0A250J401"/>
<protein>
    <recommendedName>
        <fullName evidence="4">Lipoprotein</fullName>
    </recommendedName>
</protein>
<evidence type="ECO:0000313" key="3">
    <source>
        <dbReference type="Proteomes" id="UP000217257"/>
    </source>
</evidence>
<dbReference type="Proteomes" id="UP000217257">
    <property type="component" value="Chromosome"/>
</dbReference>
<sequence length="212" mass="22908">MRMVGTIAVGIVALLASPAQADSVIKSKQVSWQGCAYTIKVLLEDDPYADTPYSVSLQSAVVSPDTCSLTPRIVNLVDSVREPRIAIAASAEGLAIAYSYEEYERFSFGRNLLRIHHLNPSTLGSVRVAELEGIRLSETGGWWNPSPISLNQLTLYPGSLEVYGFLEGGTNAIKSNVPATSWPPPIAQGNSFVATYPDFFGSTQQPPQIVTF</sequence>
<evidence type="ECO:0000256" key="1">
    <source>
        <dbReference type="SAM" id="SignalP"/>
    </source>
</evidence>
<dbReference type="RefSeq" id="WP_095986449.1">
    <property type="nucleotide sequence ID" value="NZ_CP022098.1"/>
</dbReference>
<dbReference type="EMBL" id="CP022098">
    <property type="protein sequence ID" value="ATB38250.1"/>
    <property type="molecule type" value="Genomic_DNA"/>
</dbReference>
<feature type="chain" id="PRO_5012625810" description="Lipoprotein" evidence="1">
    <location>
        <begin position="22"/>
        <end position="212"/>
    </location>
</feature>
<organism evidence="2 3">
    <name type="scientific">Cystobacter fuscus</name>
    <dbReference type="NCBI Taxonomy" id="43"/>
    <lineage>
        <taxon>Bacteria</taxon>
        <taxon>Pseudomonadati</taxon>
        <taxon>Myxococcota</taxon>
        <taxon>Myxococcia</taxon>
        <taxon>Myxococcales</taxon>
        <taxon>Cystobacterineae</taxon>
        <taxon>Archangiaceae</taxon>
        <taxon>Cystobacter</taxon>
    </lineage>
</organism>
<dbReference type="KEGG" id="cfus:CYFUS_003683"/>
<gene>
    <name evidence="2" type="ORF">CYFUS_003683</name>
</gene>